<dbReference type="InterPro" id="IPR003594">
    <property type="entry name" value="HATPase_dom"/>
</dbReference>
<evidence type="ECO:0000256" key="8">
    <source>
        <dbReference type="SAM" id="Phobius"/>
    </source>
</evidence>
<dbReference type="PROSITE" id="PS50109">
    <property type="entry name" value="HIS_KIN"/>
    <property type="match status" value="1"/>
</dbReference>
<comment type="caution">
    <text evidence="10">The sequence shown here is derived from an EMBL/GenBank/DDBJ whole genome shotgun (WGS) entry which is preliminary data.</text>
</comment>
<dbReference type="FunFam" id="3.30.565.10:FF:000006">
    <property type="entry name" value="Sensor histidine kinase WalK"/>
    <property type="match status" value="1"/>
</dbReference>
<keyword evidence="8" id="KW-0812">Transmembrane</keyword>
<dbReference type="PANTHER" id="PTHR45453">
    <property type="entry name" value="PHOSPHATE REGULON SENSOR PROTEIN PHOR"/>
    <property type="match status" value="1"/>
</dbReference>
<dbReference type="InterPro" id="IPR036890">
    <property type="entry name" value="HATPase_C_sf"/>
</dbReference>
<keyword evidence="11" id="KW-1185">Reference proteome</keyword>
<dbReference type="SUPFAM" id="SSF55874">
    <property type="entry name" value="ATPase domain of HSP90 chaperone/DNA topoisomerase II/histidine kinase"/>
    <property type="match status" value="1"/>
</dbReference>
<comment type="catalytic activity">
    <reaction evidence="1">
        <text>ATP + protein L-histidine = ADP + protein N-phospho-L-histidine.</text>
        <dbReference type="EC" id="2.7.13.3"/>
    </reaction>
</comment>
<keyword evidence="4" id="KW-0597">Phosphoprotein</keyword>
<dbReference type="Gene3D" id="1.10.287.130">
    <property type="match status" value="1"/>
</dbReference>
<name>A0A0R2AZF3_9LACO</name>
<evidence type="ECO:0000256" key="1">
    <source>
        <dbReference type="ARBA" id="ARBA00000085"/>
    </source>
</evidence>
<dbReference type="PRINTS" id="PR00344">
    <property type="entry name" value="BCTRLSENSOR"/>
</dbReference>
<dbReference type="GO" id="GO:0016036">
    <property type="term" value="P:cellular response to phosphate starvation"/>
    <property type="evidence" value="ECO:0007669"/>
    <property type="project" value="TreeGrafter"/>
</dbReference>
<dbReference type="InterPro" id="IPR005467">
    <property type="entry name" value="His_kinase_dom"/>
</dbReference>
<dbReference type="Gene3D" id="3.30.565.10">
    <property type="entry name" value="Histidine kinase-like ATPase, C-terminal domain"/>
    <property type="match status" value="1"/>
</dbReference>
<evidence type="ECO:0000256" key="6">
    <source>
        <dbReference type="ARBA" id="ARBA00022777"/>
    </source>
</evidence>
<dbReference type="InterPro" id="IPR003661">
    <property type="entry name" value="HisK_dim/P_dom"/>
</dbReference>
<dbReference type="Proteomes" id="UP000051672">
    <property type="component" value="Unassembled WGS sequence"/>
</dbReference>
<feature type="transmembrane region" description="Helical" evidence="8">
    <location>
        <begin position="146"/>
        <end position="169"/>
    </location>
</feature>
<keyword evidence="5" id="KW-0808">Transferase</keyword>
<proteinExistence type="predicted"/>
<dbReference type="SMART" id="SM00387">
    <property type="entry name" value="HATPase_c"/>
    <property type="match status" value="1"/>
</dbReference>
<evidence type="ECO:0000256" key="2">
    <source>
        <dbReference type="ARBA" id="ARBA00004370"/>
    </source>
</evidence>
<dbReference type="PATRIC" id="fig|1423727.3.peg.908"/>
<keyword evidence="7" id="KW-0902">Two-component regulatory system</keyword>
<organism evidence="10 11">
    <name type="scientific">Lacticaseibacillus brantae DSM 23927</name>
    <dbReference type="NCBI Taxonomy" id="1423727"/>
    <lineage>
        <taxon>Bacteria</taxon>
        <taxon>Bacillati</taxon>
        <taxon>Bacillota</taxon>
        <taxon>Bacilli</taxon>
        <taxon>Lactobacillales</taxon>
        <taxon>Lactobacillaceae</taxon>
        <taxon>Lacticaseibacillus</taxon>
    </lineage>
</organism>
<evidence type="ECO:0000313" key="10">
    <source>
        <dbReference type="EMBL" id="KRM71922.1"/>
    </source>
</evidence>
<dbReference type="EC" id="2.7.13.3" evidence="3"/>
<evidence type="ECO:0000259" key="9">
    <source>
        <dbReference type="PROSITE" id="PS50109"/>
    </source>
</evidence>
<dbReference type="SMART" id="SM00388">
    <property type="entry name" value="HisKA"/>
    <property type="match status" value="1"/>
</dbReference>
<dbReference type="AlphaFoldDB" id="A0A0R2AZF3"/>
<dbReference type="GO" id="GO:0004721">
    <property type="term" value="F:phosphoprotein phosphatase activity"/>
    <property type="evidence" value="ECO:0007669"/>
    <property type="project" value="TreeGrafter"/>
</dbReference>
<reference evidence="10 11" key="1">
    <citation type="journal article" date="2015" name="Genome Announc.">
        <title>Expanding the biotechnology potential of lactobacilli through comparative genomics of 213 strains and associated genera.</title>
        <authorList>
            <person name="Sun Z."/>
            <person name="Harris H.M."/>
            <person name="McCann A."/>
            <person name="Guo C."/>
            <person name="Argimon S."/>
            <person name="Zhang W."/>
            <person name="Yang X."/>
            <person name="Jeffery I.B."/>
            <person name="Cooney J.C."/>
            <person name="Kagawa T.F."/>
            <person name="Liu W."/>
            <person name="Song Y."/>
            <person name="Salvetti E."/>
            <person name="Wrobel A."/>
            <person name="Rasinkangas P."/>
            <person name="Parkhill J."/>
            <person name="Rea M.C."/>
            <person name="O'Sullivan O."/>
            <person name="Ritari J."/>
            <person name="Douillard F.P."/>
            <person name="Paul Ross R."/>
            <person name="Yang R."/>
            <person name="Briner A.E."/>
            <person name="Felis G.E."/>
            <person name="de Vos W.M."/>
            <person name="Barrangou R."/>
            <person name="Klaenhammer T.R."/>
            <person name="Caufield P.W."/>
            <person name="Cui Y."/>
            <person name="Zhang H."/>
            <person name="O'Toole P.W."/>
        </authorList>
    </citation>
    <scope>NUCLEOTIDE SEQUENCE [LARGE SCALE GENOMIC DNA]</scope>
    <source>
        <strain evidence="10 11">DSM 23927</strain>
    </source>
</reference>
<dbReference type="CDD" id="cd00075">
    <property type="entry name" value="HATPase"/>
    <property type="match status" value="1"/>
</dbReference>
<dbReference type="PANTHER" id="PTHR45453:SF1">
    <property type="entry name" value="PHOSPHATE REGULON SENSOR PROTEIN PHOR"/>
    <property type="match status" value="1"/>
</dbReference>
<protein>
    <recommendedName>
        <fullName evidence="3">histidine kinase</fullName>
        <ecNumber evidence="3">2.7.13.3</ecNumber>
    </recommendedName>
</protein>
<evidence type="ECO:0000256" key="3">
    <source>
        <dbReference type="ARBA" id="ARBA00012438"/>
    </source>
</evidence>
<dbReference type="InterPro" id="IPR050351">
    <property type="entry name" value="BphY/WalK/GraS-like"/>
</dbReference>
<evidence type="ECO:0000256" key="7">
    <source>
        <dbReference type="ARBA" id="ARBA00023012"/>
    </source>
</evidence>
<dbReference type="GO" id="GO:0005886">
    <property type="term" value="C:plasma membrane"/>
    <property type="evidence" value="ECO:0007669"/>
    <property type="project" value="TreeGrafter"/>
</dbReference>
<dbReference type="Pfam" id="PF02518">
    <property type="entry name" value="HATPase_c"/>
    <property type="match status" value="1"/>
</dbReference>
<dbReference type="OrthoDB" id="9813151at2"/>
<comment type="subcellular location">
    <subcellularLocation>
        <location evidence="2">Membrane</location>
    </subcellularLocation>
</comment>
<dbReference type="InterPro" id="IPR004358">
    <property type="entry name" value="Sig_transdc_His_kin-like_C"/>
</dbReference>
<evidence type="ECO:0000256" key="4">
    <source>
        <dbReference type="ARBA" id="ARBA00022553"/>
    </source>
</evidence>
<dbReference type="STRING" id="1423727.FC34_GL000902"/>
<sequence length="406" mass="45057">MELFSFAGLFIVLGTIVFLLYQHSVYTDIDQTLTQQKNILVTGPEKMPAPGQRGPTTAPFRTDLLVFDTQGKITNQANLGNRYYSYFKNLKLDVSQLNQRKTTVVGTGTFRTLLIKIPLDTGDPIYAGHYVLILQNINGQINALQAFARALIVTIVIFWLVVIILADWLSKRAMRPIMQSWQRQQDFVADAAHELRAPLAVIQSQQEELLTHPEAAIVDQSESIATSLNEITRLQQLTNDLLTIAKTDSNAVEVLPEPVAVASFFDEVLQPYAEITASQHKSLTWSAPADFVANFDAEHIHQLLIILLDNALKYTQAGDSLWVTATPQGHKWWTLTVGNSGAPIADADKAKIFERFYRVDASRNRDTGGHGLGLAIAQWIVSAHQGNIAVKDVEPNGVSFEVKLPQ</sequence>
<feature type="domain" description="Histidine kinase" evidence="9">
    <location>
        <begin position="190"/>
        <end position="406"/>
    </location>
</feature>
<accession>A0A0R2AZF3</accession>
<dbReference type="CDD" id="cd00082">
    <property type="entry name" value="HisKA"/>
    <property type="match status" value="1"/>
</dbReference>
<dbReference type="InterPro" id="IPR036097">
    <property type="entry name" value="HisK_dim/P_sf"/>
</dbReference>
<dbReference type="EMBL" id="AYZQ01000002">
    <property type="protein sequence ID" value="KRM71922.1"/>
    <property type="molecule type" value="Genomic_DNA"/>
</dbReference>
<keyword evidence="6 10" id="KW-0418">Kinase</keyword>
<evidence type="ECO:0000256" key="5">
    <source>
        <dbReference type="ARBA" id="ARBA00022679"/>
    </source>
</evidence>
<gene>
    <name evidence="10" type="ORF">FC34_GL000902</name>
</gene>
<keyword evidence="8" id="KW-0472">Membrane</keyword>
<dbReference type="RefSeq" id="WP_057894523.1">
    <property type="nucleotide sequence ID" value="NZ_AYZQ01000002.1"/>
</dbReference>
<keyword evidence="8" id="KW-1133">Transmembrane helix</keyword>
<dbReference type="Pfam" id="PF00512">
    <property type="entry name" value="HisKA"/>
    <property type="match status" value="1"/>
</dbReference>
<dbReference type="SUPFAM" id="SSF47384">
    <property type="entry name" value="Homodimeric domain of signal transducing histidine kinase"/>
    <property type="match status" value="1"/>
</dbReference>
<evidence type="ECO:0000313" key="11">
    <source>
        <dbReference type="Proteomes" id="UP000051672"/>
    </source>
</evidence>
<dbReference type="GO" id="GO:0000155">
    <property type="term" value="F:phosphorelay sensor kinase activity"/>
    <property type="evidence" value="ECO:0007669"/>
    <property type="project" value="InterPro"/>
</dbReference>